<accession>A0A1I7ESV7</accession>
<keyword evidence="3" id="KW-1185">Reference proteome</keyword>
<feature type="transmembrane region" description="Helical" evidence="1">
    <location>
        <begin position="208"/>
        <end position="229"/>
    </location>
</feature>
<reference evidence="2 3" key="1">
    <citation type="submission" date="2016-10" db="EMBL/GenBank/DDBJ databases">
        <authorList>
            <person name="de Groot N.N."/>
        </authorList>
    </citation>
    <scope>NUCLEOTIDE SEQUENCE [LARGE SCALE GENOMIC DNA]</scope>
    <source>
        <strain evidence="2 3">CGMCC 1.12333</strain>
    </source>
</reference>
<proteinExistence type="predicted"/>
<feature type="transmembrane region" description="Helical" evidence="1">
    <location>
        <begin position="18"/>
        <end position="40"/>
    </location>
</feature>
<feature type="transmembrane region" description="Helical" evidence="1">
    <location>
        <begin position="111"/>
        <end position="129"/>
    </location>
</feature>
<dbReference type="STRING" id="1224947.SAMN05216480_10134"/>
<keyword evidence="1" id="KW-0812">Transmembrane</keyword>
<evidence type="ECO:0008006" key="4">
    <source>
        <dbReference type="Google" id="ProtNLM"/>
    </source>
</evidence>
<keyword evidence="1" id="KW-1133">Transmembrane helix</keyword>
<feature type="transmembrane region" description="Helical" evidence="1">
    <location>
        <begin position="149"/>
        <end position="176"/>
    </location>
</feature>
<dbReference type="EMBL" id="FPBK01000001">
    <property type="protein sequence ID" value="SFU27004.1"/>
    <property type="molecule type" value="Genomic_DNA"/>
</dbReference>
<evidence type="ECO:0000313" key="3">
    <source>
        <dbReference type="Proteomes" id="UP000199138"/>
    </source>
</evidence>
<feature type="transmembrane region" description="Helical" evidence="1">
    <location>
        <begin position="183"/>
        <end position="202"/>
    </location>
</feature>
<protein>
    <recommendedName>
        <fullName evidence="4">DoxX-like family protein</fullName>
    </recommendedName>
</protein>
<sequence>MFTNHTSISGRWSLLQKFVFQFFFVYTIIYFLPLVTSMVWPKLIAWAGLYFYNEEVAEHVSGSGDTLFDMYHFIIALILALGIAIFWIILDRKRRSYNTLLYWQATFLRYYLCYYLLVYGLVKVIKLQFSHPMLSMLLLPLGNKSPMGLAWTFMGASDTYTIFSGVCEVLAGCFLLYRKTRTLGGIMAFGVMLNVFLMNMSYDIPVKIFSFNLMVLGLFFVLLDSKRLINVFILNKPSESLPNQHPFKKKWANISIQVLKGILIILVFTSMISDNLERQKNYGDASPKPAMYGIYEMNDFVMNNDTLAPSVLDSVRWRYLVLEKGNGAKIFHMNSKSYLDLEHYTTEVDTNAHEITLLKYKDSIPRAILNYEKLDSTHYAFEGFYRNKQDIKDSIKLKTTRTDESDFLLMNRGFHWVNEYPYNR</sequence>
<feature type="transmembrane region" description="Helical" evidence="1">
    <location>
        <begin position="250"/>
        <end position="272"/>
    </location>
</feature>
<feature type="transmembrane region" description="Helical" evidence="1">
    <location>
        <begin position="70"/>
        <end position="90"/>
    </location>
</feature>
<evidence type="ECO:0000313" key="2">
    <source>
        <dbReference type="EMBL" id="SFU27004.1"/>
    </source>
</evidence>
<name>A0A1I7ESV7_9FLAO</name>
<dbReference type="AlphaFoldDB" id="A0A1I7ESV7"/>
<organism evidence="2 3">
    <name type="scientific">Pustulibacterium marinum</name>
    <dbReference type="NCBI Taxonomy" id="1224947"/>
    <lineage>
        <taxon>Bacteria</taxon>
        <taxon>Pseudomonadati</taxon>
        <taxon>Bacteroidota</taxon>
        <taxon>Flavobacteriia</taxon>
        <taxon>Flavobacteriales</taxon>
        <taxon>Flavobacteriaceae</taxon>
        <taxon>Pustulibacterium</taxon>
    </lineage>
</organism>
<keyword evidence="1" id="KW-0472">Membrane</keyword>
<gene>
    <name evidence="2" type="ORF">SAMN05216480_10134</name>
</gene>
<evidence type="ECO:0000256" key="1">
    <source>
        <dbReference type="SAM" id="Phobius"/>
    </source>
</evidence>
<dbReference type="Proteomes" id="UP000199138">
    <property type="component" value="Unassembled WGS sequence"/>
</dbReference>